<dbReference type="STRING" id="1247936.BN2475_1040004"/>
<evidence type="ECO:0000313" key="1">
    <source>
        <dbReference type="EMBL" id="SIT48466.1"/>
    </source>
</evidence>
<accession>A0A1N7SME6</accession>
<keyword evidence="2" id="KW-1185">Reference proteome</keyword>
<gene>
    <name evidence="1" type="ORF">BN2475_1040004</name>
</gene>
<protein>
    <submittedName>
        <fullName evidence="1">Uncharacterized protein</fullName>
    </submittedName>
</protein>
<evidence type="ECO:0000313" key="2">
    <source>
        <dbReference type="Proteomes" id="UP000187012"/>
    </source>
</evidence>
<dbReference type="Proteomes" id="UP000187012">
    <property type="component" value="Unassembled WGS sequence"/>
</dbReference>
<sequence>MTSGGARRPLGWIPFKARLVVWRNGQAHFHGLHLAVWDSMVSLATSSARDASLEAVEDVGISVTVKVKCA</sequence>
<organism evidence="1 2">
    <name type="scientific">Paraburkholderia ribeironis</name>
    <dbReference type="NCBI Taxonomy" id="1247936"/>
    <lineage>
        <taxon>Bacteria</taxon>
        <taxon>Pseudomonadati</taxon>
        <taxon>Pseudomonadota</taxon>
        <taxon>Betaproteobacteria</taxon>
        <taxon>Burkholderiales</taxon>
        <taxon>Burkholderiaceae</taxon>
        <taxon>Paraburkholderia</taxon>
    </lineage>
</organism>
<reference evidence="1 2" key="1">
    <citation type="submission" date="2016-12" db="EMBL/GenBank/DDBJ databases">
        <authorList>
            <person name="Song W.-J."/>
            <person name="Kurnit D.M."/>
        </authorList>
    </citation>
    <scope>NUCLEOTIDE SEQUENCE [LARGE SCALE GENOMIC DNA]</scope>
    <source>
        <strain evidence="1 2">STM7296</strain>
    </source>
</reference>
<dbReference type="EMBL" id="CYGX02000104">
    <property type="protein sequence ID" value="SIT48466.1"/>
    <property type="molecule type" value="Genomic_DNA"/>
</dbReference>
<dbReference type="AlphaFoldDB" id="A0A1N7SME6"/>
<proteinExistence type="predicted"/>
<name>A0A1N7SME6_9BURK</name>